<comment type="catalytic activity">
    <reaction evidence="7">
        <text>N-acetyl-alpha-D-glucosamine 1-phosphate + UTP + H(+) = UDP-N-acetyl-alpha-D-glucosamine + diphosphate</text>
        <dbReference type="Rhea" id="RHEA:13509"/>
        <dbReference type="ChEBI" id="CHEBI:15378"/>
        <dbReference type="ChEBI" id="CHEBI:33019"/>
        <dbReference type="ChEBI" id="CHEBI:46398"/>
        <dbReference type="ChEBI" id="CHEBI:57705"/>
        <dbReference type="ChEBI" id="CHEBI:57776"/>
        <dbReference type="EC" id="2.7.7.23"/>
    </reaction>
</comment>
<dbReference type="Proteomes" id="UP000027586">
    <property type="component" value="Unassembled WGS sequence"/>
</dbReference>
<dbReference type="CDD" id="cd15853">
    <property type="entry name" value="SNARE_Bet1"/>
    <property type="match status" value="1"/>
</dbReference>
<proteinExistence type="inferred from homology"/>
<dbReference type="EMBL" id="CBTN010000037">
    <property type="protein sequence ID" value="CDH56466.1"/>
    <property type="molecule type" value="Genomic_DNA"/>
</dbReference>
<dbReference type="STRING" id="1263082.A0A068S5B9"/>
<feature type="transmembrane region" description="Helical" evidence="8">
    <location>
        <begin position="564"/>
        <end position="581"/>
    </location>
</feature>
<dbReference type="CDD" id="cd04193">
    <property type="entry name" value="UDPGlcNAc_PPase"/>
    <property type="match status" value="1"/>
</dbReference>
<evidence type="ECO:0000256" key="1">
    <source>
        <dbReference type="ARBA" id="ARBA00005208"/>
    </source>
</evidence>
<comment type="similarity">
    <text evidence="2">Belongs to the UDPGP type 1 family.</text>
</comment>
<dbReference type="GO" id="GO:0003977">
    <property type="term" value="F:UDP-N-acetylglucosamine diphosphorylase activity"/>
    <property type="evidence" value="ECO:0007669"/>
    <property type="project" value="UniProtKB-EC"/>
</dbReference>
<keyword evidence="8" id="KW-0472">Membrane</keyword>
<gene>
    <name evidence="10" type="ORF">LCOR_07510.1</name>
</gene>
<dbReference type="GO" id="GO:0006048">
    <property type="term" value="P:UDP-N-acetylglucosamine biosynthetic process"/>
    <property type="evidence" value="ECO:0007669"/>
    <property type="project" value="TreeGrafter"/>
</dbReference>
<keyword evidence="11" id="KW-1185">Reference proteome</keyword>
<evidence type="ECO:0000256" key="4">
    <source>
        <dbReference type="ARBA" id="ARBA00022679"/>
    </source>
</evidence>
<evidence type="ECO:0000259" key="9">
    <source>
        <dbReference type="PROSITE" id="PS50192"/>
    </source>
</evidence>
<dbReference type="Gene3D" id="3.90.550.10">
    <property type="entry name" value="Spore Coat Polysaccharide Biosynthesis Protein SpsA, Chain A"/>
    <property type="match status" value="1"/>
</dbReference>
<dbReference type="Pfam" id="PF01704">
    <property type="entry name" value="UDPGP"/>
    <property type="match status" value="1"/>
</dbReference>
<dbReference type="OrthoDB" id="532420at2759"/>
<comment type="subcellular location">
    <subcellularLocation>
        <location evidence="6">Endomembrane system</location>
        <topology evidence="6">Single-pass type IV membrane protein</topology>
    </subcellularLocation>
</comment>
<dbReference type="InterPro" id="IPR002618">
    <property type="entry name" value="UDPGP_fam"/>
</dbReference>
<dbReference type="GO" id="GO:0012505">
    <property type="term" value="C:endomembrane system"/>
    <property type="evidence" value="ECO:0007669"/>
    <property type="project" value="UniProtKB-SubCell"/>
</dbReference>
<evidence type="ECO:0000313" key="10">
    <source>
        <dbReference type="EMBL" id="CDH56466.1"/>
    </source>
</evidence>
<evidence type="ECO:0000256" key="8">
    <source>
        <dbReference type="SAM" id="Phobius"/>
    </source>
</evidence>
<dbReference type="PROSITE" id="PS50192">
    <property type="entry name" value="T_SNARE"/>
    <property type="match status" value="1"/>
</dbReference>
<name>A0A068S5B9_9FUNG</name>
<dbReference type="AlphaFoldDB" id="A0A068S5B9"/>
<dbReference type="SMART" id="SM00397">
    <property type="entry name" value="t_SNARE"/>
    <property type="match status" value="1"/>
</dbReference>
<dbReference type="PANTHER" id="PTHR11952:SF2">
    <property type="entry name" value="LD24639P"/>
    <property type="match status" value="1"/>
</dbReference>
<dbReference type="InterPro" id="IPR000727">
    <property type="entry name" value="T_SNARE_dom"/>
</dbReference>
<evidence type="ECO:0000256" key="2">
    <source>
        <dbReference type="ARBA" id="ARBA00010401"/>
    </source>
</evidence>
<keyword evidence="4" id="KW-0808">Transferase</keyword>
<dbReference type="VEuPathDB" id="FungiDB:LCOR_07510.1"/>
<dbReference type="FunFam" id="3.90.550.10:FF:000075">
    <property type="entry name" value="Probable UDP-N-acetylglucosamine pyrophosphorylase"/>
    <property type="match status" value="1"/>
</dbReference>
<feature type="domain" description="T-SNARE coiled-coil homology" evidence="9">
    <location>
        <begin position="493"/>
        <end position="555"/>
    </location>
</feature>
<reference evidence="10" key="1">
    <citation type="submission" date="2013-08" db="EMBL/GenBank/DDBJ databases">
        <title>Gene expansion shapes genome architecture in the human pathogen Lichtheimia corymbifera: an evolutionary genomics analysis in the ancient terrestrial Mucorales (Mucoromycotina).</title>
        <authorList>
            <person name="Schwartze V.U."/>
            <person name="Winter S."/>
            <person name="Shelest E."/>
            <person name="Marcet-Houben M."/>
            <person name="Horn F."/>
            <person name="Wehner S."/>
            <person name="Hoffmann K."/>
            <person name="Riege K."/>
            <person name="Sammeth M."/>
            <person name="Nowrousian M."/>
            <person name="Valiante V."/>
            <person name="Linde J."/>
            <person name="Jacobsen I.D."/>
            <person name="Marz M."/>
            <person name="Brakhage A.A."/>
            <person name="Gabaldon T."/>
            <person name="Bocker S."/>
            <person name="Voigt K."/>
        </authorList>
    </citation>
    <scope>NUCLEOTIDE SEQUENCE [LARGE SCALE GENOMIC DNA]</scope>
    <source>
        <strain evidence="10">FSU 9682</strain>
    </source>
</reference>
<protein>
    <recommendedName>
        <fullName evidence="3">UDP-N-acetylglucosamine diphosphorylase</fullName>
        <ecNumber evidence="3">2.7.7.23</ecNumber>
    </recommendedName>
</protein>
<keyword evidence="8" id="KW-1133">Transmembrane helix</keyword>
<comment type="pathway">
    <text evidence="1">Nucleotide-sugar biosynthesis; UDP-N-acetyl-alpha-D-glucosamine biosynthesis; UDP-N-acetyl-alpha-D-glucosamine from N-acetyl-alpha-D-glucosamine 1-phosphate: step 1/1.</text>
</comment>
<sequence>MTISIAASDIQALKDRYEQAGQGQVFRFFDDLSNDEQRDLFQQLTDINVERVNEIYQLSVTSAAAANATSQEASVEPLSEDVFDSVIKASAKTRAEWETVGLRQIAEGKVAVILMAGGQGTRLGSSAPKGCYDIHLPSGKTLFQLQAERILRLQDLARQYRKPSSNANAGIIPWYIMTSGPTHDATYSFFKSNRFFGLNEENVIFFQQGTLPCLTFDGKIMLENKHKVAMAPDGNGGIYSAIQTRGVIQSLKERGIEYSHCYCVDNCLARVADPVFIGYCVSKGTDCGVKVAAKAAPEEPVGVVCVRDGRYGVVEYSEISKEVSEKRREDGSLAFGAANIANHFFSTAFLERVPSFSSQLAYHIAKKKIKHVDLETGEQVVPKTNSGMKLECFVFDVFPFAEQFSVLEIDRKDEFSPLKNGPGAGVDCPETSRRDIIAQHVRFIEAAGGRVEGDPEQFELSPWVTYGGEGLREIVEGKNIMANPSSSSKDNSYVFEQQNDVRMDELGSKLSALKNITIDMHNDVNNQDSVLEDSHQAFGGLGNSMRQSYGRMNRMISTRHKRQMCFYVAVAVSLFFVFYWASGWVGSSDEKEVHDAI</sequence>
<evidence type="ECO:0000256" key="5">
    <source>
        <dbReference type="ARBA" id="ARBA00022695"/>
    </source>
</evidence>
<keyword evidence="5" id="KW-0548">Nucleotidyltransferase</keyword>
<evidence type="ECO:0000313" key="11">
    <source>
        <dbReference type="Proteomes" id="UP000027586"/>
    </source>
</evidence>
<evidence type="ECO:0000256" key="7">
    <source>
        <dbReference type="ARBA" id="ARBA00048493"/>
    </source>
</evidence>
<dbReference type="EC" id="2.7.7.23" evidence="3"/>
<evidence type="ECO:0000256" key="3">
    <source>
        <dbReference type="ARBA" id="ARBA00012457"/>
    </source>
</evidence>
<keyword evidence="8" id="KW-0812">Transmembrane</keyword>
<organism evidence="10 11">
    <name type="scientific">Lichtheimia corymbifera JMRC:FSU:9682</name>
    <dbReference type="NCBI Taxonomy" id="1263082"/>
    <lineage>
        <taxon>Eukaryota</taxon>
        <taxon>Fungi</taxon>
        <taxon>Fungi incertae sedis</taxon>
        <taxon>Mucoromycota</taxon>
        <taxon>Mucoromycotina</taxon>
        <taxon>Mucoromycetes</taxon>
        <taxon>Mucorales</taxon>
        <taxon>Lichtheimiaceae</taxon>
        <taxon>Lichtheimia</taxon>
    </lineage>
</organism>
<dbReference type="SUPFAM" id="SSF53448">
    <property type="entry name" value="Nucleotide-diphospho-sugar transferases"/>
    <property type="match status" value="1"/>
</dbReference>
<dbReference type="SUPFAM" id="SSF58038">
    <property type="entry name" value="SNARE fusion complex"/>
    <property type="match status" value="1"/>
</dbReference>
<dbReference type="PANTHER" id="PTHR11952">
    <property type="entry name" value="UDP- GLUCOSE PYROPHOSPHORYLASE"/>
    <property type="match status" value="1"/>
</dbReference>
<accession>A0A068S5B9</accession>
<dbReference type="InterPro" id="IPR039899">
    <property type="entry name" value="BET1_SNARE"/>
</dbReference>
<comment type="caution">
    <text evidence="10">The sequence shown here is derived from an EMBL/GenBank/DDBJ whole genome shotgun (WGS) entry which is preliminary data.</text>
</comment>
<dbReference type="InterPro" id="IPR039741">
    <property type="entry name" value="UDP-sugar_pyrophosphorylase"/>
</dbReference>
<evidence type="ECO:0000256" key="6">
    <source>
        <dbReference type="ARBA" id="ARBA00046280"/>
    </source>
</evidence>
<dbReference type="InterPro" id="IPR029044">
    <property type="entry name" value="Nucleotide-diphossugar_trans"/>
</dbReference>